<evidence type="ECO:0000256" key="1">
    <source>
        <dbReference type="ARBA" id="ARBA00022747"/>
    </source>
</evidence>
<name>A0A1A6BKC7_MYCGO</name>
<gene>
    <name evidence="3" type="ORF">A9W98_13100</name>
    <name evidence="4" type="ORF">AWC08_15030</name>
</gene>
<accession>A0A1A6BKC7</accession>
<dbReference type="SUPFAM" id="SSF116734">
    <property type="entry name" value="DNA methylase specificity domain"/>
    <property type="match status" value="2"/>
</dbReference>
<reference evidence="4 6" key="1">
    <citation type="submission" date="2016-01" db="EMBL/GenBank/DDBJ databases">
        <title>The new phylogeny of the genus Mycobacterium.</title>
        <authorList>
            <person name="Tarcisio F."/>
            <person name="Conor M."/>
            <person name="Antonella G."/>
            <person name="Elisabetta G."/>
            <person name="Giulia F.S."/>
            <person name="Sara T."/>
            <person name="Anna F."/>
            <person name="Clotilde B."/>
            <person name="Roberto B."/>
            <person name="Veronica D.S."/>
            <person name="Fabio R."/>
            <person name="Monica P."/>
            <person name="Olivier J."/>
            <person name="Enrico T."/>
            <person name="Nicola S."/>
        </authorList>
    </citation>
    <scope>NUCLEOTIDE SEQUENCE [LARGE SCALE GENOMIC DNA]</scope>
    <source>
        <strain evidence="4 6">DSM 44160</strain>
    </source>
</reference>
<proteinExistence type="predicted"/>
<evidence type="ECO:0000256" key="2">
    <source>
        <dbReference type="ARBA" id="ARBA00023125"/>
    </source>
</evidence>
<keyword evidence="6" id="KW-1185">Reference proteome</keyword>
<dbReference type="Proteomes" id="UP000193928">
    <property type="component" value="Unassembled WGS sequence"/>
</dbReference>
<dbReference type="EMBL" id="LQOY01000022">
    <property type="protein sequence ID" value="ORV95174.1"/>
    <property type="molecule type" value="Genomic_DNA"/>
</dbReference>
<organism evidence="3 5">
    <name type="scientific">Mycobacterium gordonae</name>
    <dbReference type="NCBI Taxonomy" id="1778"/>
    <lineage>
        <taxon>Bacteria</taxon>
        <taxon>Bacillati</taxon>
        <taxon>Actinomycetota</taxon>
        <taxon>Actinomycetes</taxon>
        <taxon>Mycobacteriales</taxon>
        <taxon>Mycobacteriaceae</taxon>
        <taxon>Mycobacterium</taxon>
    </lineage>
</organism>
<evidence type="ECO:0008006" key="7">
    <source>
        <dbReference type="Google" id="ProtNLM"/>
    </source>
</evidence>
<sequence>MLNRNYIADVEVRVPDFETQKAIVKVLGALDDKIAANESVAKAALALADSLFEQARSSSEERTTIGELAEQNIIEFGDGYRTKRSEHGKPGLRILRAGDVRDFQLLPTGGDYVSADYSRQIGGKASMPGDVVMTTKGTVGRVAVVGAHTEQVVYSPQICYFRVRDIASLGVGCLAAWFRSPDLTSQTASLMYKSDMAPYINLRDIRSLSMPVFDPSVQHRQSKLQSGLLDRFDACCVENESLARTRDELLPLLMSGKLSVKAAETVASEVL</sequence>
<dbReference type="InterPro" id="IPR044946">
    <property type="entry name" value="Restrct_endonuc_typeI_TRD_sf"/>
</dbReference>
<dbReference type="Gene3D" id="3.90.220.20">
    <property type="entry name" value="DNA methylase specificity domains"/>
    <property type="match status" value="1"/>
</dbReference>
<dbReference type="Proteomes" id="UP000093757">
    <property type="component" value="Unassembled WGS sequence"/>
</dbReference>
<protein>
    <recommendedName>
        <fullName evidence="7">Type I restriction modification DNA specificity domain-containing protein</fullName>
    </recommendedName>
</protein>
<evidence type="ECO:0000313" key="5">
    <source>
        <dbReference type="Proteomes" id="UP000093757"/>
    </source>
</evidence>
<evidence type="ECO:0000313" key="4">
    <source>
        <dbReference type="EMBL" id="ORV95174.1"/>
    </source>
</evidence>
<dbReference type="PANTHER" id="PTHR30408:SF12">
    <property type="entry name" value="TYPE I RESTRICTION ENZYME MJAVIII SPECIFICITY SUBUNIT"/>
    <property type="match status" value="1"/>
</dbReference>
<dbReference type="AlphaFoldDB" id="A0A1A6BKC7"/>
<dbReference type="GO" id="GO:0009307">
    <property type="term" value="P:DNA restriction-modification system"/>
    <property type="evidence" value="ECO:0007669"/>
    <property type="project" value="UniProtKB-KW"/>
</dbReference>
<dbReference type="PANTHER" id="PTHR30408">
    <property type="entry name" value="TYPE-1 RESTRICTION ENZYME ECOKI SPECIFICITY PROTEIN"/>
    <property type="match status" value="1"/>
</dbReference>
<dbReference type="GO" id="GO:0003677">
    <property type="term" value="F:DNA binding"/>
    <property type="evidence" value="ECO:0007669"/>
    <property type="project" value="UniProtKB-KW"/>
</dbReference>
<evidence type="ECO:0000313" key="6">
    <source>
        <dbReference type="Proteomes" id="UP000193928"/>
    </source>
</evidence>
<keyword evidence="1" id="KW-0680">Restriction system</keyword>
<keyword evidence="2" id="KW-0238">DNA-binding</keyword>
<dbReference type="EMBL" id="MAEM01000144">
    <property type="protein sequence ID" value="OBS02788.1"/>
    <property type="molecule type" value="Genomic_DNA"/>
</dbReference>
<comment type="caution">
    <text evidence="3">The sequence shown here is derived from an EMBL/GenBank/DDBJ whole genome shotgun (WGS) entry which is preliminary data.</text>
</comment>
<dbReference type="InterPro" id="IPR052021">
    <property type="entry name" value="Type-I_RS_S_subunit"/>
</dbReference>
<reference evidence="3 5" key="2">
    <citation type="submission" date="2016-06" db="EMBL/GenBank/DDBJ databases">
        <authorList>
            <person name="Kjaerup R.B."/>
            <person name="Dalgaard T.S."/>
            <person name="Juul-Madsen H.R."/>
        </authorList>
    </citation>
    <scope>NUCLEOTIDE SEQUENCE [LARGE SCALE GENOMIC DNA]</scope>
    <source>
        <strain evidence="3 5">1245752.6</strain>
    </source>
</reference>
<evidence type="ECO:0000313" key="3">
    <source>
        <dbReference type="EMBL" id="OBS02788.1"/>
    </source>
</evidence>